<keyword evidence="3" id="KW-0813">Transport</keyword>
<evidence type="ECO:0000256" key="5">
    <source>
        <dbReference type="SAM" id="SignalP"/>
    </source>
</evidence>
<dbReference type="PANTHER" id="PTHR30532">
    <property type="entry name" value="IRON III DICITRATE-BINDING PERIPLASMIC PROTEIN"/>
    <property type="match status" value="1"/>
</dbReference>
<comment type="similarity">
    <text evidence="2">Belongs to the bacterial solute-binding protein 8 family.</text>
</comment>
<proteinExistence type="inferred from homology"/>
<gene>
    <name evidence="7" type="ORF">BC102111_02704</name>
</gene>
<organism evidence="7 8">
    <name type="scientific">Brevibacterium casei CIP 102111</name>
    <dbReference type="NCBI Taxonomy" id="1255625"/>
    <lineage>
        <taxon>Bacteria</taxon>
        <taxon>Bacillati</taxon>
        <taxon>Actinomycetota</taxon>
        <taxon>Actinomycetes</taxon>
        <taxon>Micrococcales</taxon>
        <taxon>Brevibacteriaceae</taxon>
        <taxon>Brevibacterium</taxon>
    </lineage>
</organism>
<dbReference type="GO" id="GO:1901678">
    <property type="term" value="P:iron coordination entity transport"/>
    <property type="evidence" value="ECO:0007669"/>
    <property type="project" value="UniProtKB-ARBA"/>
</dbReference>
<dbReference type="Pfam" id="PF01497">
    <property type="entry name" value="Peripla_BP_2"/>
    <property type="match status" value="1"/>
</dbReference>
<dbReference type="PANTHER" id="PTHR30532:SF25">
    <property type="entry name" value="IRON(III) DICITRATE-BINDING PERIPLASMIC PROTEIN"/>
    <property type="match status" value="1"/>
</dbReference>
<evidence type="ECO:0000313" key="8">
    <source>
        <dbReference type="Proteomes" id="UP000234333"/>
    </source>
</evidence>
<dbReference type="PROSITE" id="PS50983">
    <property type="entry name" value="FE_B12_PBP"/>
    <property type="match status" value="1"/>
</dbReference>
<dbReference type="InterPro" id="IPR051313">
    <property type="entry name" value="Bact_iron-sidero_bind"/>
</dbReference>
<evidence type="ECO:0000256" key="4">
    <source>
        <dbReference type="ARBA" id="ARBA00022729"/>
    </source>
</evidence>
<dbReference type="EMBL" id="FXZC01000006">
    <property type="protein sequence ID" value="SMX92629.1"/>
    <property type="molecule type" value="Genomic_DNA"/>
</dbReference>
<dbReference type="Proteomes" id="UP000234333">
    <property type="component" value="Unassembled WGS sequence"/>
</dbReference>
<dbReference type="GeneID" id="99773845"/>
<reference evidence="7 8" key="1">
    <citation type="submission" date="2017-03" db="EMBL/GenBank/DDBJ databases">
        <authorList>
            <person name="Afonso C.L."/>
            <person name="Miller P.J."/>
            <person name="Scott M.A."/>
            <person name="Spackman E."/>
            <person name="Goraichik I."/>
            <person name="Dimitrov K.M."/>
            <person name="Suarez D.L."/>
            <person name="Swayne D.E."/>
        </authorList>
    </citation>
    <scope>NUCLEOTIDE SEQUENCE [LARGE SCALE GENOMIC DNA]</scope>
    <source>
        <strain evidence="7 8">CIP 102111</strain>
    </source>
</reference>
<dbReference type="InterPro" id="IPR002491">
    <property type="entry name" value="ABC_transptr_periplasmic_BD"/>
</dbReference>
<dbReference type="CDD" id="cd01146">
    <property type="entry name" value="FhuD"/>
    <property type="match status" value="1"/>
</dbReference>
<protein>
    <submittedName>
        <fullName evidence="7">Iron complex transport system substrate-binding protein</fullName>
    </submittedName>
</protein>
<dbReference type="RefSeq" id="WP_232252495.1">
    <property type="nucleotide sequence ID" value="NZ_FXZC01000006.1"/>
</dbReference>
<evidence type="ECO:0000256" key="2">
    <source>
        <dbReference type="ARBA" id="ARBA00008814"/>
    </source>
</evidence>
<comment type="subcellular location">
    <subcellularLocation>
        <location evidence="1">Cell envelope</location>
    </subcellularLocation>
</comment>
<feature type="chain" id="PRO_5013897313" evidence="5">
    <location>
        <begin position="30"/>
        <end position="312"/>
    </location>
</feature>
<evidence type="ECO:0000256" key="3">
    <source>
        <dbReference type="ARBA" id="ARBA00022448"/>
    </source>
</evidence>
<evidence type="ECO:0000259" key="6">
    <source>
        <dbReference type="PROSITE" id="PS50983"/>
    </source>
</evidence>
<evidence type="ECO:0000256" key="1">
    <source>
        <dbReference type="ARBA" id="ARBA00004196"/>
    </source>
</evidence>
<dbReference type="SUPFAM" id="SSF53807">
    <property type="entry name" value="Helical backbone' metal receptor"/>
    <property type="match status" value="1"/>
</dbReference>
<dbReference type="PROSITE" id="PS51257">
    <property type="entry name" value="PROKAR_LIPOPROTEIN"/>
    <property type="match status" value="1"/>
</dbReference>
<dbReference type="Gene3D" id="3.40.50.1980">
    <property type="entry name" value="Nitrogenase molybdenum iron protein domain"/>
    <property type="match status" value="2"/>
</dbReference>
<dbReference type="GO" id="GO:0030288">
    <property type="term" value="C:outer membrane-bounded periplasmic space"/>
    <property type="evidence" value="ECO:0007669"/>
    <property type="project" value="TreeGrafter"/>
</dbReference>
<dbReference type="AlphaFoldDB" id="A0A2H1JYU1"/>
<feature type="signal peptide" evidence="5">
    <location>
        <begin position="1"/>
        <end position="29"/>
    </location>
</feature>
<feature type="domain" description="Fe/B12 periplasmic-binding" evidence="6">
    <location>
        <begin position="59"/>
        <end position="312"/>
    </location>
</feature>
<sequence length="312" mass="32438">MKTNRVRRLLTLSASMLGIALLASGCTAAASGQGASESAAAYTVTDAMGEVEFAGAPQRVVALDSPALDALIALGVTPVGASEVREGTGFPDYLAADLSGTESVGTIMEPNLEAIAQLDPDLILGSKVRHEEVYDQLSAIAPTVFAADSGTNWTEQATLTAAAVDRAEEMDTLLDDLSSRASAVGAEVGAKGTTASMVRFRTESFRLYGPETFSGSILTDMGFDLGVRDWNEYSMMELSPERYELIDGDVVFHTGAGADAEATTQSTVTELWGGQPAVAAGKVFPVEDDTWMVGIGVIGGNLIVDDVQAALG</sequence>
<evidence type="ECO:0000313" key="7">
    <source>
        <dbReference type="EMBL" id="SMX92629.1"/>
    </source>
</evidence>
<accession>A0A2H1JYU1</accession>
<keyword evidence="4 5" id="KW-0732">Signal</keyword>
<name>A0A2H1JYU1_9MICO</name>